<sequence length="154" mass="17756">MGNILSGLVLVNGTDIWTEYGVFLVEDRRGGMENLTAILTPSKAKKDTAVDIREEHGEKYSPVLTPRNEARDVTLHFALYNKTQAGWMKQYFAFVNFLKQGKDGWLEIRFPQLDLQLRVKYADCTKFTPLTYLWTEGVHAGKFRVKFREPKPII</sequence>
<dbReference type="Proteomes" id="UP000022082">
    <property type="component" value="Unassembled WGS sequence"/>
</dbReference>
<comment type="caution">
    <text evidence="2">The sequence shown here is derived from an EMBL/GenBank/DDBJ whole genome shotgun (WGS) entry which is preliminary data.</text>
</comment>
<dbReference type="GeneID" id="93557778"/>
<proteinExistence type="predicted"/>
<name>A0A015XI02_BACFG</name>
<evidence type="ECO:0000313" key="3">
    <source>
        <dbReference type="Proteomes" id="UP000022082"/>
    </source>
</evidence>
<evidence type="ECO:0000313" key="2">
    <source>
        <dbReference type="EMBL" id="EXZ31268.1"/>
    </source>
</evidence>
<dbReference type="AlphaFoldDB" id="A0A015XI02"/>
<gene>
    <name evidence="1" type="ORF">M136_1822</name>
    <name evidence="2" type="ORF">M136_4967</name>
</gene>
<reference evidence="2 3" key="1">
    <citation type="submission" date="2014-02" db="EMBL/GenBank/DDBJ databases">
        <authorList>
            <person name="Sears C."/>
            <person name="Carroll K."/>
            <person name="Sack B.R."/>
            <person name="Qadri F."/>
            <person name="Myers L.L."/>
            <person name="Chung G.-T."/>
            <person name="Escheverria P."/>
            <person name="Fraser C.M."/>
            <person name="Sadzewicz L."/>
            <person name="Shefchek K.A."/>
            <person name="Tallon L."/>
            <person name="Das S.P."/>
            <person name="Daugherty S."/>
            <person name="Mongodin E.F."/>
        </authorList>
    </citation>
    <scope>NUCLEOTIDE SEQUENCE [LARGE SCALE GENOMIC DNA]</scope>
    <source>
        <strain evidence="2 3">S36L11</strain>
    </source>
</reference>
<dbReference type="EMBL" id="JGDJ01000052">
    <property type="protein sequence ID" value="EXZ31268.1"/>
    <property type="molecule type" value="Genomic_DNA"/>
</dbReference>
<organism evidence="2 3">
    <name type="scientific">Bacteroides fragilis str. S36L11</name>
    <dbReference type="NCBI Taxonomy" id="1339327"/>
    <lineage>
        <taxon>Bacteria</taxon>
        <taxon>Pseudomonadati</taxon>
        <taxon>Bacteroidota</taxon>
        <taxon>Bacteroidia</taxon>
        <taxon>Bacteroidales</taxon>
        <taxon>Bacteroidaceae</taxon>
        <taxon>Bacteroides</taxon>
    </lineage>
</organism>
<evidence type="ECO:0000313" key="1">
    <source>
        <dbReference type="EMBL" id="EXZ29020.1"/>
    </source>
</evidence>
<accession>A0A015XI02</accession>
<dbReference type="PATRIC" id="fig|1339327.3.peg.238"/>
<dbReference type="EMBL" id="JGDJ01000178">
    <property type="protein sequence ID" value="EXZ29020.1"/>
    <property type="molecule type" value="Genomic_DNA"/>
</dbReference>
<dbReference type="RefSeq" id="WP_005798248.1">
    <property type="nucleotide sequence ID" value="NZ_JGDJ01000052.1"/>
</dbReference>
<protein>
    <submittedName>
        <fullName evidence="2">Uncharacterized protein</fullName>
    </submittedName>
</protein>